<gene>
    <name evidence="2" type="ORF">GCM10011425_34080</name>
</gene>
<dbReference type="Pfam" id="PF13573">
    <property type="entry name" value="SprB"/>
    <property type="match status" value="1"/>
</dbReference>
<dbReference type="EMBL" id="BMDO01000011">
    <property type="protein sequence ID" value="GGI52196.1"/>
    <property type="molecule type" value="Genomic_DNA"/>
</dbReference>
<evidence type="ECO:0000313" key="2">
    <source>
        <dbReference type="EMBL" id="GGI52196.1"/>
    </source>
</evidence>
<dbReference type="InterPro" id="IPR025667">
    <property type="entry name" value="SprB_repeat"/>
</dbReference>
<dbReference type="InterPro" id="IPR044023">
    <property type="entry name" value="Ig_7"/>
</dbReference>
<comment type="caution">
    <text evidence="2">The sequence shown here is derived from an EMBL/GenBank/DDBJ whole genome shotgun (WGS) entry which is preliminary data.</text>
</comment>
<organism evidence="2 3">
    <name type="scientific">Mucilaginibacter galii</name>
    <dbReference type="NCBI Taxonomy" id="2005073"/>
    <lineage>
        <taxon>Bacteria</taxon>
        <taxon>Pseudomonadati</taxon>
        <taxon>Bacteroidota</taxon>
        <taxon>Sphingobacteriia</taxon>
        <taxon>Sphingobacteriales</taxon>
        <taxon>Sphingobacteriaceae</taxon>
        <taxon>Mucilaginibacter</taxon>
    </lineage>
</organism>
<dbReference type="AlphaFoldDB" id="A0A917JDP6"/>
<keyword evidence="3" id="KW-1185">Reference proteome</keyword>
<dbReference type="Pfam" id="PF13585">
    <property type="entry name" value="CHU_C"/>
    <property type="match status" value="1"/>
</dbReference>
<evidence type="ECO:0000259" key="1">
    <source>
        <dbReference type="Pfam" id="PF19081"/>
    </source>
</evidence>
<name>A0A917JDP6_9SPHI</name>
<proteinExistence type="predicted"/>
<dbReference type="Proteomes" id="UP000662074">
    <property type="component" value="Unassembled WGS sequence"/>
</dbReference>
<dbReference type="Pfam" id="PF19081">
    <property type="entry name" value="Ig_7"/>
    <property type="match status" value="1"/>
</dbReference>
<feature type="domain" description="Ig-like" evidence="1">
    <location>
        <begin position="948"/>
        <end position="1027"/>
    </location>
</feature>
<dbReference type="NCBIfam" id="TIGR04131">
    <property type="entry name" value="Bac_Flav_CTERM"/>
    <property type="match status" value="1"/>
</dbReference>
<reference evidence="2" key="1">
    <citation type="journal article" date="2014" name="Int. J. Syst. Evol. Microbiol.">
        <title>Complete genome sequence of Corynebacterium casei LMG S-19264T (=DSM 44701T), isolated from a smear-ripened cheese.</title>
        <authorList>
            <consortium name="US DOE Joint Genome Institute (JGI-PGF)"/>
            <person name="Walter F."/>
            <person name="Albersmeier A."/>
            <person name="Kalinowski J."/>
            <person name="Ruckert C."/>
        </authorList>
    </citation>
    <scope>NUCLEOTIDE SEQUENCE</scope>
    <source>
        <strain evidence="2">CCM 8711</strain>
    </source>
</reference>
<protein>
    <recommendedName>
        <fullName evidence="1">Ig-like domain-containing protein</fullName>
    </recommendedName>
</protein>
<sequence>MVISNADAGPGTLREALTKAAANGNTEKDYINFNLPDVSEAGRTINLTSDLPDLSSNLSIDGSTQNGAKLGLSSAKVILKTLRNKITIILFKGKDVEQVEFYGLYFLDTSNPCISDPDAAAHTTMQITNAKNIIIGGQNKGNVFNGYNYGNLRFKNIDGIEFADNLFGQSPYAFQAVCSGGIDLNEVTNVNIGGTNKTNTFISGLTITLKQTQTTSAFNIINNYFSIYSDGVTTDHSFDGTSIVVSGSIINTTDVQPKVKFLFRDNLMTHFSTGAIKFYSVDGNINIEHNWFGIDKSGIIPLNLKKAHPGDGVAVFLESVNAEVVIGSENPDDGNKIAYTTTGIVNWNSKYVKVLRNSFKCVTYKEYSANGLITIPTITTSQLTASYIKGLATPGASVDVFASDDCTNCSPETFIGNTIASSTGEWQYNFTKSYTRSIIANAHVLKQSSHFTKPLINAAKVVVTNFDCGQSGKIAGIEVSNTEKIKWINEKGEIVSTELELKNAVPGRYKLIIGEFCTVESDYFTIQDARPQIYSSFIAVKNSECGKSNGSITNLFASTSSGSQLTYAWFDQDGKQVAQTRDITNLAAGNYTIKVSSSSCTTEYGPITIKNTTGPNIDETTASIQSTPCNQSTGGVINLTITGGTGTLKYSWKNAQNQVVATTKDLKNQPAGKYILQVNDDSDCGPVYSSAFEITETNSIIIDVSGVNQTNTTCNNNNGSITGINTIGASTYEWRDNNDQLVGTTLNLSNVGPGKYHLVALNATCSKVSMEYTIVKQQINSGYTSTKVLTPAYCNQDNGSIQVIFDTQQPKAVRWENNSGVTIGHNALLQNLDAGTYQLYVTDDNGCESAYLAYAISRIAPMEITLNSEVKTDDQCTQKLGSIQNVAITGGKQPYTYKWLNSAGGQIASTAALINVTEGTYELQVTDATGCDMVSHTYTIQNQTSALAAPVVASNIQLCGPGQAVVNVANPGTGYTYRIYDSKTGNKVIAEQKSSRLTVNVKDSRSIYISRLLGSCESQRTEVLVAVGVSGTTIPNTITPNGDGINDLWQIKGMENYPAAQVQLFNRNGQKVFESRGYASAFDGTRNGQPLPIGTYFYIINLGSGCNLFSGSLTIIR</sequence>
<accession>A0A917JDP6</accession>
<reference evidence="2" key="2">
    <citation type="submission" date="2020-09" db="EMBL/GenBank/DDBJ databases">
        <authorList>
            <person name="Sun Q."/>
            <person name="Sedlacek I."/>
        </authorList>
    </citation>
    <scope>NUCLEOTIDE SEQUENCE</scope>
    <source>
        <strain evidence="2">CCM 8711</strain>
    </source>
</reference>
<dbReference type="InterPro" id="IPR026341">
    <property type="entry name" value="T9SS_type_B"/>
</dbReference>
<evidence type="ECO:0000313" key="3">
    <source>
        <dbReference type="Proteomes" id="UP000662074"/>
    </source>
</evidence>